<evidence type="ECO:0000313" key="1">
    <source>
        <dbReference type="EMBL" id="SDQ78013.1"/>
    </source>
</evidence>
<protein>
    <recommendedName>
        <fullName evidence="3">Alkylmercury lyase</fullName>
    </recommendedName>
</protein>
<dbReference type="EMBL" id="FNKK01000002">
    <property type="protein sequence ID" value="SDQ78013.1"/>
    <property type="molecule type" value="Genomic_DNA"/>
</dbReference>
<dbReference type="AlphaFoldDB" id="A0A1H1DNN4"/>
<dbReference type="OrthoDB" id="7185309at2"/>
<organism evidence="1 2">
    <name type="scientific">Thermostaphylospora chromogena</name>
    <dbReference type="NCBI Taxonomy" id="35622"/>
    <lineage>
        <taxon>Bacteria</taxon>
        <taxon>Bacillati</taxon>
        <taxon>Actinomycetota</taxon>
        <taxon>Actinomycetes</taxon>
        <taxon>Streptosporangiales</taxon>
        <taxon>Thermomonosporaceae</taxon>
        <taxon>Thermostaphylospora</taxon>
    </lineage>
</organism>
<name>A0A1H1DNN4_9ACTN</name>
<sequence>MEITVLSVPDCPNLTLLSERLAPLLKDRPDVHVIYRTVEQLEQAQAWGMTGSPTLLINGCDPFAEPGHTASLSCRLYRTETGSLEGAPSTEQLRQALER</sequence>
<reference evidence="1 2" key="1">
    <citation type="submission" date="2016-10" db="EMBL/GenBank/DDBJ databases">
        <authorList>
            <person name="de Groot N.N."/>
        </authorList>
    </citation>
    <scope>NUCLEOTIDE SEQUENCE [LARGE SCALE GENOMIC DNA]</scope>
    <source>
        <strain evidence="1 2">DSM 43794</strain>
    </source>
</reference>
<gene>
    <name evidence="1" type="ORF">SAMN04489764_2089</name>
</gene>
<dbReference type="STRING" id="35622.SAMN04489764_2089"/>
<proteinExistence type="predicted"/>
<dbReference type="RefSeq" id="WP_093258849.1">
    <property type="nucleotide sequence ID" value="NZ_FNKK01000002.1"/>
</dbReference>
<dbReference type="Proteomes" id="UP000217103">
    <property type="component" value="Unassembled WGS sequence"/>
</dbReference>
<accession>A0A1H1DNN4</accession>
<evidence type="ECO:0000313" key="2">
    <source>
        <dbReference type="Proteomes" id="UP000217103"/>
    </source>
</evidence>
<evidence type="ECO:0008006" key="3">
    <source>
        <dbReference type="Google" id="ProtNLM"/>
    </source>
</evidence>
<keyword evidence="2" id="KW-1185">Reference proteome</keyword>